<dbReference type="GO" id="GO:0003700">
    <property type="term" value="F:DNA-binding transcription factor activity"/>
    <property type="evidence" value="ECO:0007669"/>
    <property type="project" value="InterPro"/>
</dbReference>
<proteinExistence type="predicted"/>
<dbReference type="EMBL" id="JACOPQ010000001">
    <property type="protein sequence ID" value="MBC5735478.1"/>
    <property type="molecule type" value="Genomic_DNA"/>
</dbReference>
<evidence type="ECO:0000256" key="3">
    <source>
        <dbReference type="ARBA" id="ARBA00023163"/>
    </source>
</evidence>
<dbReference type="InterPro" id="IPR009057">
    <property type="entry name" value="Homeodomain-like_sf"/>
</dbReference>
<dbReference type="AlphaFoldDB" id="A0A8J6J857"/>
<reference evidence="5" key="1">
    <citation type="submission" date="2020-08" db="EMBL/GenBank/DDBJ databases">
        <title>Genome public.</title>
        <authorList>
            <person name="Liu C."/>
            <person name="Sun Q."/>
        </authorList>
    </citation>
    <scope>NUCLEOTIDE SEQUENCE</scope>
    <source>
        <strain evidence="5">NSJ-52</strain>
    </source>
</reference>
<accession>A0A8J6J857</accession>
<keyword evidence="1" id="KW-0805">Transcription regulation</keyword>
<dbReference type="PRINTS" id="PR00032">
    <property type="entry name" value="HTHARAC"/>
</dbReference>
<dbReference type="PROSITE" id="PS01124">
    <property type="entry name" value="HTH_ARAC_FAMILY_2"/>
    <property type="match status" value="1"/>
</dbReference>
<sequence length="403" mass="44663">MVESLHKRVKKYASHFEEISGLDACVLNLVDQRFYEEPPAFCRDYCPCMTAGCDCFRVHLRNCLEAERWDGRYTYYCPLNLLFVAAYCNSNTGVAIGIVAGPILLEESDRDCILGLSEEALEHIAVMNTGKSYHLGEALAALLTCCGSRDKGFSPTENQWDTINDMFRLATSLDSDGTPTGYSIEMERRLGYFISDGDGEGARQQISQLLSYIILSAGGKLQTTRSRCLELLVVISRAAIDAGADIETIFSLNDKYFQEFQKCAVPQEMGVLVASAASCCASYVQDANSAKHSYAISKAISYIRQNYAGKITLEQTAKMVYLSRSYFSKLFAEETGTTFSNFVIQTRIEKSKQLLLNSGIALADVACMVGFVDQSYYTKCFRRLVGVSPGKYRHCQGKLDGGE</sequence>
<keyword evidence="6" id="KW-1185">Reference proteome</keyword>
<dbReference type="PROSITE" id="PS00041">
    <property type="entry name" value="HTH_ARAC_FAMILY_1"/>
    <property type="match status" value="1"/>
</dbReference>
<dbReference type="GO" id="GO:0043565">
    <property type="term" value="F:sequence-specific DNA binding"/>
    <property type="evidence" value="ECO:0007669"/>
    <property type="project" value="InterPro"/>
</dbReference>
<dbReference type="Proteomes" id="UP000607645">
    <property type="component" value="Unassembled WGS sequence"/>
</dbReference>
<dbReference type="InterPro" id="IPR020449">
    <property type="entry name" value="Tscrpt_reg_AraC-type_HTH"/>
</dbReference>
<comment type="caution">
    <text evidence="5">The sequence shown here is derived from an EMBL/GenBank/DDBJ whole genome shotgun (WGS) entry which is preliminary data.</text>
</comment>
<organism evidence="5 6">
    <name type="scientific">Lawsonibacter faecis</name>
    <dbReference type="NCBI Taxonomy" id="2763052"/>
    <lineage>
        <taxon>Bacteria</taxon>
        <taxon>Bacillati</taxon>
        <taxon>Bacillota</taxon>
        <taxon>Clostridia</taxon>
        <taxon>Eubacteriales</taxon>
        <taxon>Oscillospiraceae</taxon>
        <taxon>Lawsonibacter</taxon>
    </lineage>
</organism>
<evidence type="ECO:0000313" key="5">
    <source>
        <dbReference type="EMBL" id="MBC5735478.1"/>
    </source>
</evidence>
<dbReference type="Gene3D" id="1.10.10.60">
    <property type="entry name" value="Homeodomain-like"/>
    <property type="match status" value="2"/>
</dbReference>
<evidence type="ECO:0000259" key="4">
    <source>
        <dbReference type="PROSITE" id="PS01124"/>
    </source>
</evidence>
<feature type="domain" description="HTH araC/xylS-type" evidence="4">
    <location>
        <begin position="297"/>
        <end position="395"/>
    </location>
</feature>
<dbReference type="PANTHER" id="PTHR43280">
    <property type="entry name" value="ARAC-FAMILY TRANSCRIPTIONAL REGULATOR"/>
    <property type="match status" value="1"/>
</dbReference>
<dbReference type="Pfam" id="PF12833">
    <property type="entry name" value="HTH_18"/>
    <property type="match status" value="1"/>
</dbReference>
<dbReference type="SUPFAM" id="SSF46689">
    <property type="entry name" value="Homeodomain-like"/>
    <property type="match status" value="2"/>
</dbReference>
<evidence type="ECO:0000256" key="2">
    <source>
        <dbReference type="ARBA" id="ARBA00023125"/>
    </source>
</evidence>
<gene>
    <name evidence="5" type="ORF">H8S62_00465</name>
</gene>
<evidence type="ECO:0000313" key="6">
    <source>
        <dbReference type="Proteomes" id="UP000607645"/>
    </source>
</evidence>
<dbReference type="InterPro" id="IPR018060">
    <property type="entry name" value="HTH_AraC"/>
</dbReference>
<keyword evidence="2" id="KW-0238">DNA-binding</keyword>
<evidence type="ECO:0000256" key="1">
    <source>
        <dbReference type="ARBA" id="ARBA00023015"/>
    </source>
</evidence>
<name>A0A8J6J857_9FIRM</name>
<protein>
    <submittedName>
        <fullName evidence="5">AraC family transcriptional regulator</fullName>
    </submittedName>
</protein>
<keyword evidence="3" id="KW-0804">Transcription</keyword>
<dbReference type="SMART" id="SM00342">
    <property type="entry name" value="HTH_ARAC"/>
    <property type="match status" value="1"/>
</dbReference>
<dbReference type="InterPro" id="IPR018062">
    <property type="entry name" value="HTH_AraC-typ_CS"/>
</dbReference>
<dbReference type="PANTHER" id="PTHR43280:SF2">
    <property type="entry name" value="HTH-TYPE TRANSCRIPTIONAL REGULATOR EXSA"/>
    <property type="match status" value="1"/>
</dbReference>
<dbReference type="RefSeq" id="WP_155145361.1">
    <property type="nucleotide sequence ID" value="NZ_JACOPQ010000001.1"/>
</dbReference>